<keyword evidence="5" id="KW-0378">Hydrolase</keyword>
<keyword evidence="6" id="KW-0862">Zinc</keyword>
<dbReference type="Proteomes" id="UP000307768">
    <property type="component" value="Unassembled WGS sequence"/>
</dbReference>
<keyword evidence="8" id="KW-1015">Disulfide bond</keyword>
<dbReference type="OrthoDB" id="6278496at2"/>
<feature type="domain" description="Peptidase M43 pregnancy-associated plasma-A" evidence="9">
    <location>
        <begin position="206"/>
        <end position="342"/>
    </location>
</feature>
<evidence type="ECO:0000256" key="6">
    <source>
        <dbReference type="ARBA" id="ARBA00022833"/>
    </source>
</evidence>
<dbReference type="InterPro" id="IPR008754">
    <property type="entry name" value="Peptidase_M43"/>
</dbReference>
<evidence type="ECO:0000259" key="9">
    <source>
        <dbReference type="Pfam" id="PF05572"/>
    </source>
</evidence>
<evidence type="ECO:0000256" key="4">
    <source>
        <dbReference type="ARBA" id="ARBA00022729"/>
    </source>
</evidence>
<evidence type="ECO:0000256" key="8">
    <source>
        <dbReference type="ARBA" id="ARBA00023157"/>
    </source>
</evidence>
<evidence type="ECO:0000256" key="3">
    <source>
        <dbReference type="ARBA" id="ARBA00022723"/>
    </source>
</evidence>
<evidence type="ECO:0000313" key="10">
    <source>
        <dbReference type="EMBL" id="KAA1418379.1"/>
    </source>
</evidence>
<evidence type="ECO:0000256" key="7">
    <source>
        <dbReference type="ARBA" id="ARBA00023049"/>
    </source>
</evidence>
<evidence type="ECO:0000256" key="2">
    <source>
        <dbReference type="ARBA" id="ARBA00022670"/>
    </source>
</evidence>
<keyword evidence="7 10" id="KW-0482">Metalloprotease</keyword>
<keyword evidence="3" id="KW-0479">Metal-binding</keyword>
<organism evidence="10 11">
    <name type="scientific">Mumia zhuanghuii</name>
    <dbReference type="NCBI Taxonomy" id="2585211"/>
    <lineage>
        <taxon>Bacteria</taxon>
        <taxon>Bacillati</taxon>
        <taxon>Actinomycetota</taxon>
        <taxon>Actinomycetes</taxon>
        <taxon>Propionibacteriales</taxon>
        <taxon>Nocardioidaceae</taxon>
        <taxon>Mumia</taxon>
    </lineage>
</organism>
<proteinExistence type="inferred from homology"/>
<comment type="caution">
    <text evidence="10">The sequence shown here is derived from an EMBL/GenBank/DDBJ whole genome shotgun (WGS) entry which is preliminary data.</text>
</comment>
<evidence type="ECO:0000256" key="5">
    <source>
        <dbReference type="ARBA" id="ARBA00022801"/>
    </source>
</evidence>
<dbReference type="GO" id="GO:0006508">
    <property type="term" value="P:proteolysis"/>
    <property type="evidence" value="ECO:0007669"/>
    <property type="project" value="UniProtKB-KW"/>
</dbReference>
<keyword evidence="4" id="KW-0732">Signal</keyword>
<dbReference type="Gene3D" id="3.40.390.10">
    <property type="entry name" value="Collagenase (Catalytic Domain)"/>
    <property type="match status" value="1"/>
</dbReference>
<dbReference type="EMBL" id="VDFQ02000007">
    <property type="protein sequence ID" value="KAA1418379.1"/>
    <property type="molecule type" value="Genomic_DNA"/>
</dbReference>
<dbReference type="InterPro" id="IPR024079">
    <property type="entry name" value="MetalloPept_cat_dom_sf"/>
</dbReference>
<dbReference type="GO" id="GO:0046872">
    <property type="term" value="F:metal ion binding"/>
    <property type="evidence" value="ECO:0007669"/>
    <property type="project" value="UniProtKB-KW"/>
</dbReference>
<dbReference type="CDD" id="cd04275">
    <property type="entry name" value="ZnMc_pappalysin_like"/>
    <property type="match status" value="1"/>
</dbReference>
<dbReference type="Pfam" id="PF05572">
    <property type="entry name" value="Peptidase_M43"/>
    <property type="match status" value="1"/>
</dbReference>
<name>A0A5Q6RK38_9ACTN</name>
<comment type="similarity">
    <text evidence="1">Belongs to the peptidase M43B family.</text>
</comment>
<reference evidence="10 11" key="1">
    <citation type="submission" date="2019-09" db="EMBL/GenBank/DDBJ databases">
        <title>Mumia zhuanghuii sp. nov. isolated from the intestinal contents of plateau pika (Ochotona curzoniae) in the Qinghai-Tibet plateau of China.</title>
        <authorList>
            <person name="Tian Z."/>
        </authorList>
    </citation>
    <scope>NUCLEOTIDE SEQUENCE [LARGE SCALE GENOMIC DNA]</scope>
    <source>
        <strain evidence="11">350</strain>
    </source>
</reference>
<sequence>MTMPDAGRRGHARAYGVGLLGALMVAGLFSATSSAAARPTDAAGAQARTSAVVSEESHTHDECDPAESLAARSIDGLGGVVRGPEPSAATIEAYERDFARRVAALGAARLESGDGGNPPHRITVNVFAHVLKPSAGAKTVSRAKVRRQIKIVNKAFAGKQWGPARSARIRFRVKAIDYTVNRAWYTAGLGSTESRAMRKALHRGKKRALNLYIGAPTERGDLQVLGYATFPQRPKSKLETDGVVIHRGTMPGGRFRGYNKGDTAVHEIGHWLGLYHTFQGACGKRNDRVADTPRERIPSFECPRGRDTCPSPGEDPIHNFMDYSYDRCMHHFTPGQIERMRKLWRVYRR</sequence>
<dbReference type="AlphaFoldDB" id="A0A5Q6RK38"/>
<accession>A0A5Q6RK38</accession>
<protein>
    <submittedName>
        <fullName evidence="10">Zinc metalloprotease</fullName>
    </submittedName>
</protein>
<dbReference type="PANTHER" id="PTHR47466">
    <property type="match status" value="1"/>
</dbReference>
<evidence type="ECO:0000313" key="11">
    <source>
        <dbReference type="Proteomes" id="UP000307768"/>
    </source>
</evidence>
<dbReference type="SUPFAM" id="SSF55486">
    <property type="entry name" value="Metalloproteases ('zincins'), catalytic domain"/>
    <property type="match status" value="1"/>
</dbReference>
<dbReference type="GO" id="GO:0008237">
    <property type="term" value="F:metallopeptidase activity"/>
    <property type="evidence" value="ECO:0007669"/>
    <property type="project" value="UniProtKB-KW"/>
</dbReference>
<keyword evidence="2 10" id="KW-0645">Protease</keyword>
<gene>
    <name evidence="10" type="ORF">FE697_021405</name>
</gene>
<evidence type="ECO:0000256" key="1">
    <source>
        <dbReference type="ARBA" id="ARBA00008721"/>
    </source>
</evidence>
<dbReference type="PANTHER" id="PTHR47466:SF1">
    <property type="entry name" value="METALLOPROTEASE MEP1 (AFU_ORTHOLOGUE AFUA_1G07730)-RELATED"/>
    <property type="match status" value="1"/>
</dbReference>